<name>A0A0F9R676_9ZZZZ</name>
<protein>
    <recommendedName>
        <fullName evidence="1">RNase NYN domain-containing protein</fullName>
    </recommendedName>
</protein>
<proteinExistence type="predicted"/>
<comment type="caution">
    <text evidence="2">The sequence shown here is derived from an EMBL/GenBank/DDBJ whole genome shotgun (WGS) entry which is preliminary data.</text>
</comment>
<dbReference type="EMBL" id="LAZR01003976">
    <property type="protein sequence ID" value="KKN12938.1"/>
    <property type="molecule type" value="Genomic_DNA"/>
</dbReference>
<dbReference type="InterPro" id="IPR021869">
    <property type="entry name" value="RNase_Zc3h12_NYN"/>
</dbReference>
<evidence type="ECO:0000313" key="2">
    <source>
        <dbReference type="EMBL" id="KKN12938.1"/>
    </source>
</evidence>
<feature type="domain" description="RNase NYN" evidence="1">
    <location>
        <begin position="15"/>
        <end position="141"/>
    </location>
</feature>
<dbReference type="Gene3D" id="3.40.50.11980">
    <property type="match status" value="1"/>
</dbReference>
<evidence type="ECO:0000259" key="1">
    <source>
        <dbReference type="Pfam" id="PF11977"/>
    </source>
</evidence>
<accession>A0A0F9R676</accession>
<gene>
    <name evidence="2" type="ORF">LCGC14_1011380</name>
</gene>
<reference evidence="2" key="1">
    <citation type="journal article" date="2015" name="Nature">
        <title>Complex archaea that bridge the gap between prokaryotes and eukaryotes.</title>
        <authorList>
            <person name="Spang A."/>
            <person name="Saw J.H."/>
            <person name="Jorgensen S.L."/>
            <person name="Zaremba-Niedzwiedzka K."/>
            <person name="Martijn J."/>
            <person name="Lind A.E."/>
            <person name="van Eijk R."/>
            <person name="Schleper C."/>
            <person name="Guy L."/>
            <person name="Ettema T.J."/>
        </authorList>
    </citation>
    <scope>NUCLEOTIDE SEQUENCE</scope>
</reference>
<dbReference type="AlphaFoldDB" id="A0A0F9R676"/>
<sequence>MKNVKSYPNFIEKNFVIDGANVCWHYKNKKNRPQIKNLKLLIYELESMGVKEQNLLVFCDASLRHFIDNQSQYYSLLRKKIIWETPAGIKADEFILNFCLKHENAFIISNDLFKKYWRQLPTKDWIKKKRIGFIIIKDEILLIPMLENVLEVKL</sequence>
<dbReference type="Pfam" id="PF11977">
    <property type="entry name" value="RNase_Zc3h12a"/>
    <property type="match status" value="1"/>
</dbReference>
<organism evidence="2">
    <name type="scientific">marine sediment metagenome</name>
    <dbReference type="NCBI Taxonomy" id="412755"/>
    <lineage>
        <taxon>unclassified sequences</taxon>
        <taxon>metagenomes</taxon>
        <taxon>ecological metagenomes</taxon>
    </lineage>
</organism>